<gene>
    <name evidence="7" type="ORF">LSTR_LSTR017160</name>
</gene>
<dbReference type="PANTHER" id="PTHR11851">
    <property type="entry name" value="METALLOPROTEASE"/>
    <property type="match status" value="1"/>
</dbReference>
<dbReference type="AlphaFoldDB" id="A0A482WHQ6"/>
<dbReference type="EMBL" id="QKKF02034909">
    <property type="protein sequence ID" value="RZF33079.1"/>
    <property type="molecule type" value="Genomic_DNA"/>
</dbReference>
<dbReference type="GO" id="GO:0046872">
    <property type="term" value="F:metal ion binding"/>
    <property type="evidence" value="ECO:0007669"/>
    <property type="project" value="UniProtKB-KW"/>
</dbReference>
<dbReference type="InParanoid" id="A0A482WHQ6"/>
<dbReference type="InterPro" id="IPR011765">
    <property type="entry name" value="Pept_M16_N"/>
</dbReference>
<keyword evidence="4" id="KW-0862">Zinc</keyword>
<evidence type="ECO:0000256" key="3">
    <source>
        <dbReference type="ARBA" id="ARBA00022801"/>
    </source>
</evidence>
<accession>A0A482WHQ6</accession>
<evidence type="ECO:0000313" key="8">
    <source>
        <dbReference type="Proteomes" id="UP000291343"/>
    </source>
</evidence>
<keyword evidence="2" id="KW-0479">Metal-binding</keyword>
<sequence length="107" mass="11700">MATRLLRLSSTVRNLSNRNSLSKLPKKWRSTAAAHAEVTVNSPPTTVTTLDSGLRVATEDSGSPTATIGLWIDAGSRFETEKNNGVAHFLEHMAFKVCLHSCPIIYF</sequence>
<organism evidence="7 8">
    <name type="scientific">Laodelphax striatellus</name>
    <name type="common">Small brown planthopper</name>
    <name type="synonym">Delphax striatella</name>
    <dbReference type="NCBI Taxonomy" id="195883"/>
    <lineage>
        <taxon>Eukaryota</taxon>
        <taxon>Metazoa</taxon>
        <taxon>Ecdysozoa</taxon>
        <taxon>Arthropoda</taxon>
        <taxon>Hexapoda</taxon>
        <taxon>Insecta</taxon>
        <taxon>Pterygota</taxon>
        <taxon>Neoptera</taxon>
        <taxon>Paraneoptera</taxon>
        <taxon>Hemiptera</taxon>
        <taxon>Auchenorrhyncha</taxon>
        <taxon>Fulgoroidea</taxon>
        <taxon>Delphacidae</taxon>
        <taxon>Criomorphinae</taxon>
        <taxon>Laodelphax</taxon>
    </lineage>
</organism>
<dbReference type="SUPFAM" id="SSF63411">
    <property type="entry name" value="LuxS/MPP-like metallohydrolase"/>
    <property type="match status" value="1"/>
</dbReference>
<evidence type="ECO:0000259" key="6">
    <source>
        <dbReference type="Pfam" id="PF00675"/>
    </source>
</evidence>
<proteinExistence type="predicted"/>
<evidence type="ECO:0000313" key="7">
    <source>
        <dbReference type="EMBL" id="RZF33079.1"/>
    </source>
</evidence>
<keyword evidence="8" id="KW-1185">Reference proteome</keyword>
<evidence type="ECO:0000256" key="2">
    <source>
        <dbReference type="ARBA" id="ARBA00022723"/>
    </source>
</evidence>
<reference evidence="7 8" key="1">
    <citation type="journal article" date="2017" name="Gigascience">
        <title>Genome sequence of the small brown planthopper, Laodelphax striatellus.</title>
        <authorList>
            <person name="Zhu J."/>
            <person name="Jiang F."/>
            <person name="Wang X."/>
            <person name="Yang P."/>
            <person name="Bao Y."/>
            <person name="Zhao W."/>
            <person name="Wang W."/>
            <person name="Lu H."/>
            <person name="Wang Q."/>
            <person name="Cui N."/>
            <person name="Li J."/>
            <person name="Chen X."/>
            <person name="Luo L."/>
            <person name="Yu J."/>
            <person name="Kang L."/>
            <person name="Cui F."/>
        </authorList>
    </citation>
    <scope>NUCLEOTIDE SEQUENCE [LARGE SCALE GENOMIC DNA]</scope>
    <source>
        <strain evidence="7">Lst14</strain>
    </source>
</reference>
<dbReference type="PANTHER" id="PTHR11851:SF149">
    <property type="entry name" value="GH01077P"/>
    <property type="match status" value="1"/>
</dbReference>
<dbReference type="GO" id="GO:0004222">
    <property type="term" value="F:metalloendopeptidase activity"/>
    <property type="evidence" value="ECO:0007669"/>
    <property type="project" value="TreeGrafter"/>
</dbReference>
<dbReference type="OrthoDB" id="10251424at2759"/>
<dbReference type="SMR" id="A0A482WHQ6"/>
<dbReference type="GO" id="GO:0005739">
    <property type="term" value="C:mitochondrion"/>
    <property type="evidence" value="ECO:0007669"/>
    <property type="project" value="TreeGrafter"/>
</dbReference>
<keyword evidence="3" id="KW-0378">Hydrolase</keyword>
<dbReference type="InterPro" id="IPR011249">
    <property type="entry name" value="Metalloenz_LuxS/M16"/>
</dbReference>
<keyword evidence="5" id="KW-0482">Metalloprotease</keyword>
<protein>
    <recommendedName>
        <fullName evidence="6">Peptidase M16 N-terminal domain-containing protein</fullName>
    </recommendedName>
</protein>
<evidence type="ECO:0000256" key="4">
    <source>
        <dbReference type="ARBA" id="ARBA00022833"/>
    </source>
</evidence>
<evidence type="ECO:0000256" key="1">
    <source>
        <dbReference type="ARBA" id="ARBA00022670"/>
    </source>
</evidence>
<dbReference type="Gene3D" id="3.30.830.10">
    <property type="entry name" value="Metalloenzyme, LuxS/M16 peptidase-like"/>
    <property type="match status" value="1"/>
</dbReference>
<dbReference type="Proteomes" id="UP000291343">
    <property type="component" value="Unassembled WGS sequence"/>
</dbReference>
<evidence type="ECO:0000256" key="5">
    <source>
        <dbReference type="ARBA" id="ARBA00023049"/>
    </source>
</evidence>
<dbReference type="InterPro" id="IPR050361">
    <property type="entry name" value="MPP/UQCRC_Complex"/>
</dbReference>
<feature type="domain" description="Peptidase M16 N-terminal" evidence="6">
    <location>
        <begin position="55"/>
        <end position="96"/>
    </location>
</feature>
<name>A0A482WHQ6_LAOST</name>
<keyword evidence="1" id="KW-0645">Protease</keyword>
<comment type="caution">
    <text evidence="7">The sequence shown here is derived from an EMBL/GenBank/DDBJ whole genome shotgun (WGS) entry which is preliminary data.</text>
</comment>
<dbReference type="GO" id="GO:0006627">
    <property type="term" value="P:protein processing involved in protein targeting to mitochondrion"/>
    <property type="evidence" value="ECO:0007669"/>
    <property type="project" value="TreeGrafter"/>
</dbReference>
<dbReference type="STRING" id="195883.A0A482WHQ6"/>
<dbReference type="Pfam" id="PF00675">
    <property type="entry name" value="Peptidase_M16"/>
    <property type="match status" value="1"/>
</dbReference>